<feature type="region of interest" description="Disordered" evidence="1">
    <location>
        <begin position="137"/>
        <end position="161"/>
    </location>
</feature>
<proteinExistence type="predicted"/>
<accession>A0A2C5XTW4</accession>
<name>A0A2C5XTW4_9HYPO</name>
<evidence type="ECO:0000313" key="3">
    <source>
        <dbReference type="Proteomes" id="UP000224854"/>
    </source>
</evidence>
<keyword evidence="3" id="KW-1185">Reference proteome</keyword>
<evidence type="ECO:0000256" key="1">
    <source>
        <dbReference type="SAM" id="MobiDB-lite"/>
    </source>
</evidence>
<protein>
    <submittedName>
        <fullName evidence="2">Uncharacterized protein</fullName>
    </submittedName>
</protein>
<organism evidence="2 3">
    <name type="scientific">Ophiocordyceps australis</name>
    <dbReference type="NCBI Taxonomy" id="1399860"/>
    <lineage>
        <taxon>Eukaryota</taxon>
        <taxon>Fungi</taxon>
        <taxon>Dikarya</taxon>
        <taxon>Ascomycota</taxon>
        <taxon>Pezizomycotina</taxon>
        <taxon>Sordariomycetes</taxon>
        <taxon>Hypocreomycetidae</taxon>
        <taxon>Hypocreales</taxon>
        <taxon>Ophiocordycipitaceae</taxon>
        <taxon>Ophiocordyceps</taxon>
    </lineage>
</organism>
<comment type="caution">
    <text evidence="2">The sequence shown here is derived from an EMBL/GenBank/DDBJ whole genome shotgun (WGS) entry which is preliminary data.</text>
</comment>
<evidence type="ECO:0000313" key="2">
    <source>
        <dbReference type="EMBL" id="PHH58392.1"/>
    </source>
</evidence>
<sequence>MPWLPGPSGCAKASGSGCMLGPEEKGRVQHACSMVQAPGSDLSSSPHASRFGLDAFSLPSALYRLTRPLSAAIVPQARLGAKAAAHARHHQAVPQLSPPTPALRPLMARLPQVRRRGTAMSGLRPCLCLDADARRPRLAQGPGPASASRLPGPDHLAYPEA</sequence>
<gene>
    <name evidence="2" type="ORF">CDD82_3104</name>
</gene>
<dbReference type="Proteomes" id="UP000224854">
    <property type="component" value="Unassembled WGS sequence"/>
</dbReference>
<reference evidence="2 3" key="1">
    <citation type="submission" date="2017-06" db="EMBL/GenBank/DDBJ databases">
        <title>Ant-infecting Ophiocordyceps genomes reveal a high diversity of potential behavioral manipulation genes and a possible major role for enterotoxins.</title>
        <authorList>
            <person name="De Bekker C."/>
            <person name="Evans H.C."/>
            <person name="Brachmann A."/>
            <person name="Hughes D.P."/>
        </authorList>
    </citation>
    <scope>NUCLEOTIDE SEQUENCE [LARGE SCALE GENOMIC DNA]</scope>
    <source>
        <strain evidence="2 3">1348a</strain>
    </source>
</reference>
<dbReference type="AlphaFoldDB" id="A0A2C5XTW4"/>
<dbReference type="EMBL" id="NJEU01002281">
    <property type="protein sequence ID" value="PHH58392.1"/>
    <property type="molecule type" value="Genomic_DNA"/>
</dbReference>